<dbReference type="Gene3D" id="3.10.560.10">
    <property type="entry name" value="Outer membrane lipoprotein wza domain like"/>
    <property type="match status" value="2"/>
</dbReference>
<keyword evidence="5" id="KW-0762">Sugar transport</keyword>
<comment type="similarity">
    <text evidence="2">Belongs to the BexD/CtrA/VexA family.</text>
</comment>
<evidence type="ECO:0000256" key="9">
    <source>
        <dbReference type="ARBA" id="ARBA00023065"/>
    </source>
</evidence>
<keyword evidence="7" id="KW-0732">Signal</keyword>
<comment type="caution">
    <text evidence="17">The sequence shown here is derived from an EMBL/GenBank/DDBJ whole genome shotgun (WGS) entry which is preliminary data.</text>
</comment>
<dbReference type="Pfam" id="PF22461">
    <property type="entry name" value="SLBB_2"/>
    <property type="match status" value="1"/>
</dbReference>
<dbReference type="GO" id="GO:0015288">
    <property type="term" value="F:porin activity"/>
    <property type="evidence" value="ECO:0007669"/>
    <property type="project" value="UniProtKB-KW"/>
</dbReference>
<keyword evidence="14" id="KW-0449">Lipoprotein</keyword>
<evidence type="ECO:0000256" key="7">
    <source>
        <dbReference type="ARBA" id="ARBA00022729"/>
    </source>
</evidence>
<keyword evidence="8" id="KW-0625">Polysaccharide transport</keyword>
<keyword evidence="11" id="KW-0472">Membrane</keyword>
<keyword evidence="3" id="KW-0813">Transport</keyword>
<sequence length="254" mass="28187">MNYSKIVILFTAVLILNACSPGMKMDKNIYDGDMSDTILITPALVKKLNANHENNPIYKIGRQDVLTVKVWGDDNLSTIDGDKNKNRRANGLIVQNSGEIFYPYIGNVKVIDKSIEQIRILLTKKLSKYINDPQISVSVSEYHSKRVHIMGEVQRPKTYAITNTPMSLLDATLLGGINNATADTQQIYIIRRLDKNKPTIYQFNGESADTMLLAGQFYLKPNDVVFIAPAGVASWNRVISNILPSANLKAAAGN</sequence>
<evidence type="ECO:0000256" key="3">
    <source>
        <dbReference type="ARBA" id="ARBA00022448"/>
    </source>
</evidence>
<evidence type="ECO:0000256" key="1">
    <source>
        <dbReference type="ARBA" id="ARBA00004571"/>
    </source>
</evidence>
<evidence type="ECO:0000256" key="10">
    <source>
        <dbReference type="ARBA" id="ARBA00023114"/>
    </source>
</evidence>
<evidence type="ECO:0000256" key="6">
    <source>
        <dbReference type="ARBA" id="ARBA00022692"/>
    </source>
</evidence>
<gene>
    <name evidence="17" type="ORF">H0A76_01400</name>
</gene>
<comment type="subcellular location">
    <subcellularLocation>
        <location evidence="1">Cell outer membrane</location>
        <topology evidence="1">Multi-pass membrane protein</topology>
    </subcellularLocation>
</comment>
<name>A0A853EYH7_9GAMM</name>
<keyword evidence="13" id="KW-0998">Cell outer membrane</keyword>
<dbReference type="EMBL" id="JACCHT010000001">
    <property type="protein sequence ID" value="NYT26673.1"/>
    <property type="molecule type" value="Genomic_DNA"/>
</dbReference>
<dbReference type="GO" id="GO:0006811">
    <property type="term" value="P:monoatomic ion transport"/>
    <property type="evidence" value="ECO:0007669"/>
    <property type="project" value="UniProtKB-KW"/>
</dbReference>
<dbReference type="Gene3D" id="3.30.1950.10">
    <property type="entry name" value="wza like domain"/>
    <property type="match status" value="1"/>
</dbReference>
<evidence type="ECO:0000256" key="4">
    <source>
        <dbReference type="ARBA" id="ARBA00022452"/>
    </source>
</evidence>
<evidence type="ECO:0000256" key="2">
    <source>
        <dbReference type="ARBA" id="ARBA00009450"/>
    </source>
</evidence>
<dbReference type="InterPro" id="IPR049712">
    <property type="entry name" value="Poly_export"/>
</dbReference>
<evidence type="ECO:0000256" key="11">
    <source>
        <dbReference type="ARBA" id="ARBA00023136"/>
    </source>
</evidence>
<organism evidence="17 18">
    <name type="scientific">Candidatus Thiodubiliella endoseptemdiera</name>
    <dbReference type="NCBI Taxonomy" id="2738886"/>
    <lineage>
        <taxon>Bacteria</taxon>
        <taxon>Pseudomonadati</taxon>
        <taxon>Pseudomonadota</taxon>
        <taxon>Gammaproteobacteria</taxon>
        <taxon>Candidatus Pseudothioglobaceae</taxon>
        <taxon>Candidatus Thiodubiliella</taxon>
    </lineage>
</organism>
<keyword evidence="10" id="KW-0626">Porin</keyword>
<keyword evidence="9" id="KW-0406">Ion transport</keyword>
<feature type="domain" description="Polysaccharide export protein N-terminal" evidence="15">
    <location>
        <begin position="54"/>
        <end position="139"/>
    </location>
</feature>
<dbReference type="RefSeq" id="WP_369178127.1">
    <property type="nucleotide sequence ID" value="NZ_OZ156463.1"/>
</dbReference>
<keyword evidence="6" id="KW-0812">Transmembrane</keyword>
<evidence type="ECO:0000256" key="13">
    <source>
        <dbReference type="ARBA" id="ARBA00023237"/>
    </source>
</evidence>
<reference evidence="17 18" key="1">
    <citation type="submission" date="2020-05" db="EMBL/GenBank/DDBJ databases">
        <title>Horizontal transmission and recombination maintain forever young bacterial symbiont genomes.</title>
        <authorList>
            <person name="Russell S.L."/>
            <person name="Pepper-Tunick E."/>
            <person name="Svedberg J."/>
            <person name="Byrne A."/>
            <person name="Ruelas Castillo J."/>
            <person name="Vollmers C."/>
            <person name="Beinart R.A."/>
            <person name="Corbett-Detig R."/>
        </authorList>
    </citation>
    <scope>NUCLEOTIDE SEQUENCE [LARGE SCALE GENOMIC DNA]</scope>
    <source>
        <strain evidence="17">455</strain>
    </source>
</reference>
<evidence type="ECO:0000256" key="12">
    <source>
        <dbReference type="ARBA" id="ARBA00023139"/>
    </source>
</evidence>
<accession>A0A853EYH7</accession>
<proteinExistence type="inferred from homology"/>
<dbReference type="GO" id="GO:0015159">
    <property type="term" value="F:polysaccharide transmembrane transporter activity"/>
    <property type="evidence" value="ECO:0007669"/>
    <property type="project" value="InterPro"/>
</dbReference>
<evidence type="ECO:0000256" key="14">
    <source>
        <dbReference type="ARBA" id="ARBA00023288"/>
    </source>
</evidence>
<dbReference type="PANTHER" id="PTHR33619">
    <property type="entry name" value="POLYSACCHARIDE EXPORT PROTEIN GFCE-RELATED"/>
    <property type="match status" value="1"/>
</dbReference>
<evidence type="ECO:0000259" key="16">
    <source>
        <dbReference type="Pfam" id="PF22461"/>
    </source>
</evidence>
<protein>
    <submittedName>
        <fullName evidence="17">Polysaccharide biosynthesis/export family protein</fullName>
    </submittedName>
</protein>
<dbReference type="PANTHER" id="PTHR33619:SF3">
    <property type="entry name" value="POLYSACCHARIDE EXPORT PROTEIN GFCE-RELATED"/>
    <property type="match status" value="1"/>
</dbReference>
<dbReference type="AlphaFoldDB" id="A0A853EYH7"/>
<dbReference type="InterPro" id="IPR054765">
    <property type="entry name" value="SLBB_dom"/>
</dbReference>
<keyword evidence="12" id="KW-0564">Palmitate</keyword>
<dbReference type="GO" id="GO:0046930">
    <property type="term" value="C:pore complex"/>
    <property type="evidence" value="ECO:0007669"/>
    <property type="project" value="UniProtKB-KW"/>
</dbReference>
<dbReference type="Proteomes" id="UP000568751">
    <property type="component" value="Unassembled WGS sequence"/>
</dbReference>
<feature type="domain" description="SLBB" evidence="16">
    <location>
        <begin position="145"/>
        <end position="227"/>
    </location>
</feature>
<dbReference type="GO" id="GO:0009279">
    <property type="term" value="C:cell outer membrane"/>
    <property type="evidence" value="ECO:0007669"/>
    <property type="project" value="UniProtKB-SubCell"/>
</dbReference>
<evidence type="ECO:0000313" key="17">
    <source>
        <dbReference type="EMBL" id="NYT26673.1"/>
    </source>
</evidence>
<dbReference type="Pfam" id="PF02563">
    <property type="entry name" value="Poly_export"/>
    <property type="match status" value="1"/>
</dbReference>
<keyword evidence="4" id="KW-1134">Transmembrane beta strand</keyword>
<evidence type="ECO:0000256" key="8">
    <source>
        <dbReference type="ARBA" id="ARBA00023047"/>
    </source>
</evidence>
<evidence type="ECO:0000259" key="15">
    <source>
        <dbReference type="Pfam" id="PF02563"/>
    </source>
</evidence>
<evidence type="ECO:0000256" key="5">
    <source>
        <dbReference type="ARBA" id="ARBA00022597"/>
    </source>
</evidence>
<dbReference type="InterPro" id="IPR003715">
    <property type="entry name" value="Poly_export_N"/>
</dbReference>
<evidence type="ECO:0000313" key="18">
    <source>
        <dbReference type="Proteomes" id="UP000568751"/>
    </source>
</evidence>